<evidence type="ECO:0000256" key="1">
    <source>
        <dbReference type="SAM" id="MobiDB-lite"/>
    </source>
</evidence>
<proteinExistence type="predicted"/>
<dbReference type="GeneID" id="98172939"/>
<organism evidence="2 3">
    <name type="scientific">Madurella fahalii</name>
    <dbReference type="NCBI Taxonomy" id="1157608"/>
    <lineage>
        <taxon>Eukaryota</taxon>
        <taxon>Fungi</taxon>
        <taxon>Dikarya</taxon>
        <taxon>Ascomycota</taxon>
        <taxon>Pezizomycotina</taxon>
        <taxon>Sordariomycetes</taxon>
        <taxon>Sordariomycetidae</taxon>
        <taxon>Sordariales</taxon>
        <taxon>Sordariales incertae sedis</taxon>
        <taxon>Madurella</taxon>
    </lineage>
</organism>
<reference evidence="2 3" key="1">
    <citation type="submission" date="2024-09" db="EMBL/GenBank/DDBJ databases">
        <title>Itraconazole resistance in Madurella fahalii resulting from another homologue of gene encoding cytochrome P450 14-alpha sterol demethylase (CYP51).</title>
        <authorList>
            <person name="Yoshioka I."/>
            <person name="Fahal A.H."/>
            <person name="Kaneko S."/>
            <person name="Yaguchi T."/>
        </authorList>
    </citation>
    <scope>NUCLEOTIDE SEQUENCE [LARGE SCALE GENOMIC DNA]</scope>
    <source>
        <strain evidence="2 3">IFM 68171</strain>
    </source>
</reference>
<dbReference type="EMBL" id="BAAFSV010000001">
    <property type="protein sequence ID" value="GAB1311984.1"/>
    <property type="molecule type" value="Genomic_DNA"/>
</dbReference>
<gene>
    <name evidence="2" type="ORF">MFIFM68171_02194</name>
</gene>
<accession>A0ABQ0G2R7</accession>
<feature type="region of interest" description="Disordered" evidence="1">
    <location>
        <begin position="17"/>
        <end position="39"/>
    </location>
</feature>
<feature type="compositionally biased region" description="Acidic residues" evidence="1">
    <location>
        <begin position="17"/>
        <end position="34"/>
    </location>
</feature>
<evidence type="ECO:0000313" key="2">
    <source>
        <dbReference type="EMBL" id="GAB1311984.1"/>
    </source>
</evidence>
<dbReference type="Proteomes" id="UP001628179">
    <property type="component" value="Unassembled WGS sequence"/>
</dbReference>
<keyword evidence="3" id="KW-1185">Reference proteome</keyword>
<protein>
    <submittedName>
        <fullName evidence="2">Uncharacterized protein</fullName>
    </submittedName>
</protein>
<sequence>MLNNFRFNVVLSYDDDDGDDEYECDDEDDDDNDNESGSGRTLFIHLLSRSAKGHFTVQEVGTMSEEAGFTLPLACINAFPPGGERGVALTTHTVYKDDEMGPRVGSFDVTVSVPEGCYPWPPEAVLTEDFDDFGGELRALFGQW</sequence>
<name>A0ABQ0G2R7_9PEZI</name>
<evidence type="ECO:0000313" key="3">
    <source>
        <dbReference type="Proteomes" id="UP001628179"/>
    </source>
</evidence>
<dbReference type="RefSeq" id="XP_070913717.1">
    <property type="nucleotide sequence ID" value="XM_071057616.1"/>
</dbReference>
<comment type="caution">
    <text evidence="2">The sequence shown here is derived from an EMBL/GenBank/DDBJ whole genome shotgun (WGS) entry which is preliminary data.</text>
</comment>